<dbReference type="EMBL" id="LGPB01000131">
    <property type="protein sequence ID" value="KRG11133.1"/>
    <property type="molecule type" value="Genomic_DNA"/>
</dbReference>
<dbReference type="InterPro" id="IPR011330">
    <property type="entry name" value="Glyco_hydro/deAcase_b/a-brl"/>
</dbReference>
<evidence type="ECO:0000313" key="4">
    <source>
        <dbReference type="Proteomes" id="UP000053881"/>
    </source>
</evidence>
<dbReference type="RefSeq" id="WP_057995624.1">
    <property type="nucleotide sequence ID" value="NZ_JAGGKH010000005.1"/>
</dbReference>
<sequence length="249" mass="27855">MNFFLAVNGRKVKQGMFVVLISFFTALLFFSQSSLYIPVLSTKDGPKAIYKGEKGIGLTFNIGWGDVQAEPILDILEEKEVRSATFFLSGAWAEKHPDTVKRIVDLGYEIGSLGYAYEDYTELEDERVKRDILKSIEILKKQDIKEVTLLRSPTGHFDERTLKIADQLGLTVAHWSVNSQDWKNPGTKEIIENVKKAKKGDIILMHASDAATQTAEALPEVLSILKEKDELVNLSVLITNGNVKTKLVP</sequence>
<comment type="caution">
    <text evidence="2">The sequence shown here is derived from an EMBL/GenBank/DDBJ whole genome shotgun (WGS) entry which is preliminary data.</text>
</comment>
<keyword evidence="5" id="KW-1185">Reference proteome</keyword>
<dbReference type="PATRIC" id="fig|217031.4.peg.6559"/>
<reference evidence="3 5" key="1">
    <citation type="submission" date="2015-05" db="EMBL/GenBank/DDBJ databases">
        <title>Comparison of genome.</title>
        <authorList>
            <person name="Zheng Z."/>
            <person name="Sun M."/>
        </authorList>
    </citation>
    <scope>NUCLEOTIDE SEQUENCE [LARGE SCALE GENOMIC DNA]</scope>
    <source>
        <strain evidence="3 5">G25-74</strain>
    </source>
</reference>
<protein>
    <submittedName>
        <fullName evidence="2">Polysaccharide deacetylase</fullName>
    </submittedName>
</protein>
<feature type="domain" description="NodB homology" evidence="1">
    <location>
        <begin position="54"/>
        <end position="235"/>
    </location>
</feature>
<dbReference type="AlphaFoldDB" id="A0A0Q9XSP8"/>
<dbReference type="STRING" id="217031.ABB05_13765"/>
<dbReference type="PANTHER" id="PTHR10587">
    <property type="entry name" value="GLYCOSYL TRANSFERASE-RELATED"/>
    <property type="match status" value="1"/>
</dbReference>
<evidence type="ECO:0000259" key="1">
    <source>
        <dbReference type="PROSITE" id="PS51677"/>
    </source>
</evidence>
<gene>
    <name evidence="3" type="ORF">ABB05_13765</name>
    <name evidence="2" type="ORF">ACA29_19390</name>
</gene>
<reference evidence="2 4" key="2">
    <citation type="submission" date="2015-06" db="EMBL/GenBank/DDBJ databases">
        <title>Genome sequencing project of Bacillus galactosidilyticus PL133.</title>
        <authorList>
            <person name="Gaiero J."/>
            <person name="Nicol R."/>
            <person name="Habash M."/>
        </authorList>
    </citation>
    <scope>NUCLEOTIDE SEQUENCE [LARGE SCALE GENOMIC DNA]</scope>
    <source>
        <strain evidence="2 4">PL133</strain>
    </source>
</reference>
<dbReference type="GO" id="GO:0016020">
    <property type="term" value="C:membrane"/>
    <property type="evidence" value="ECO:0007669"/>
    <property type="project" value="TreeGrafter"/>
</dbReference>
<dbReference type="Pfam" id="PF01522">
    <property type="entry name" value="Polysacc_deac_1"/>
    <property type="match status" value="1"/>
</dbReference>
<evidence type="ECO:0000313" key="2">
    <source>
        <dbReference type="EMBL" id="KRG11133.1"/>
    </source>
</evidence>
<dbReference type="PANTHER" id="PTHR10587:SF128">
    <property type="entry name" value="POLYSACCHARIDE DEACETYLASE PDAB-RELATED"/>
    <property type="match status" value="1"/>
</dbReference>
<dbReference type="SUPFAM" id="SSF88713">
    <property type="entry name" value="Glycoside hydrolase/deacetylase"/>
    <property type="match status" value="1"/>
</dbReference>
<dbReference type="Proteomes" id="UP000053881">
    <property type="component" value="Unassembled WGS sequence"/>
</dbReference>
<evidence type="ECO:0000313" key="5">
    <source>
        <dbReference type="Proteomes" id="UP000077881"/>
    </source>
</evidence>
<dbReference type="GO" id="GO:0016810">
    <property type="term" value="F:hydrolase activity, acting on carbon-nitrogen (but not peptide) bonds"/>
    <property type="evidence" value="ECO:0007669"/>
    <property type="project" value="InterPro"/>
</dbReference>
<dbReference type="OrthoDB" id="9806342at2"/>
<proteinExistence type="predicted"/>
<organism evidence="2 4">
    <name type="scientific">Lederbergia galactosidilytica</name>
    <dbReference type="NCBI Taxonomy" id="217031"/>
    <lineage>
        <taxon>Bacteria</taxon>
        <taxon>Bacillati</taxon>
        <taxon>Bacillota</taxon>
        <taxon>Bacilli</taxon>
        <taxon>Bacillales</taxon>
        <taxon>Bacillaceae</taxon>
        <taxon>Lederbergia</taxon>
    </lineage>
</organism>
<accession>A0A0Q9XSP8</accession>
<dbReference type="InterPro" id="IPR002509">
    <property type="entry name" value="NODB_dom"/>
</dbReference>
<dbReference type="InterPro" id="IPR050248">
    <property type="entry name" value="Polysacc_deacetylase_ArnD"/>
</dbReference>
<dbReference type="PROSITE" id="PS51677">
    <property type="entry name" value="NODB"/>
    <property type="match status" value="1"/>
</dbReference>
<dbReference type="Gene3D" id="3.20.20.370">
    <property type="entry name" value="Glycoside hydrolase/deacetylase"/>
    <property type="match status" value="1"/>
</dbReference>
<name>A0A0Q9XSP8_9BACI</name>
<dbReference type="Proteomes" id="UP000077881">
    <property type="component" value="Unassembled WGS sequence"/>
</dbReference>
<evidence type="ECO:0000313" key="3">
    <source>
        <dbReference type="EMBL" id="OAK69047.1"/>
    </source>
</evidence>
<dbReference type="GO" id="GO:0005975">
    <property type="term" value="P:carbohydrate metabolic process"/>
    <property type="evidence" value="ECO:0007669"/>
    <property type="project" value="InterPro"/>
</dbReference>
<dbReference type="EMBL" id="LDJR01000054">
    <property type="protein sequence ID" value="OAK69047.1"/>
    <property type="molecule type" value="Genomic_DNA"/>
</dbReference>